<dbReference type="Proteomes" id="UP001454036">
    <property type="component" value="Unassembled WGS sequence"/>
</dbReference>
<proteinExistence type="predicted"/>
<keyword evidence="3" id="KW-1185">Reference proteome</keyword>
<gene>
    <name evidence="2" type="ORF">LIER_21678</name>
</gene>
<evidence type="ECO:0008006" key="4">
    <source>
        <dbReference type="Google" id="ProtNLM"/>
    </source>
</evidence>
<accession>A0AAV3QU84</accession>
<reference evidence="2 3" key="1">
    <citation type="submission" date="2024-01" db="EMBL/GenBank/DDBJ databases">
        <title>The complete chloroplast genome sequence of Lithospermum erythrorhizon: insights into the phylogenetic relationship among Boraginaceae species and the maternal lineages of purple gromwells.</title>
        <authorList>
            <person name="Okada T."/>
            <person name="Watanabe K."/>
        </authorList>
    </citation>
    <scope>NUCLEOTIDE SEQUENCE [LARGE SCALE GENOMIC DNA]</scope>
</reference>
<evidence type="ECO:0000313" key="3">
    <source>
        <dbReference type="Proteomes" id="UP001454036"/>
    </source>
</evidence>
<organism evidence="2 3">
    <name type="scientific">Lithospermum erythrorhizon</name>
    <name type="common">Purple gromwell</name>
    <name type="synonym">Lithospermum officinale var. erythrorhizon</name>
    <dbReference type="NCBI Taxonomy" id="34254"/>
    <lineage>
        <taxon>Eukaryota</taxon>
        <taxon>Viridiplantae</taxon>
        <taxon>Streptophyta</taxon>
        <taxon>Embryophyta</taxon>
        <taxon>Tracheophyta</taxon>
        <taxon>Spermatophyta</taxon>
        <taxon>Magnoliopsida</taxon>
        <taxon>eudicotyledons</taxon>
        <taxon>Gunneridae</taxon>
        <taxon>Pentapetalae</taxon>
        <taxon>asterids</taxon>
        <taxon>lamiids</taxon>
        <taxon>Boraginales</taxon>
        <taxon>Boraginaceae</taxon>
        <taxon>Boraginoideae</taxon>
        <taxon>Lithospermeae</taxon>
        <taxon>Lithospermum</taxon>
    </lineage>
</organism>
<feature type="region of interest" description="Disordered" evidence="1">
    <location>
        <begin position="40"/>
        <end position="63"/>
    </location>
</feature>
<name>A0AAV3QU84_LITER</name>
<dbReference type="AlphaFoldDB" id="A0AAV3QU84"/>
<feature type="region of interest" description="Disordered" evidence="1">
    <location>
        <begin position="1"/>
        <end position="22"/>
    </location>
</feature>
<dbReference type="EMBL" id="BAABME010005765">
    <property type="protein sequence ID" value="GAA0166547.1"/>
    <property type="molecule type" value="Genomic_DNA"/>
</dbReference>
<comment type="caution">
    <text evidence="2">The sequence shown here is derived from an EMBL/GenBank/DDBJ whole genome shotgun (WGS) entry which is preliminary data.</text>
</comment>
<evidence type="ECO:0000256" key="1">
    <source>
        <dbReference type="SAM" id="MobiDB-lite"/>
    </source>
</evidence>
<protein>
    <recommendedName>
        <fullName evidence="4">TLDc domain-containing protein</fullName>
    </recommendedName>
</protein>
<sequence>MSNSSSSRPEGQGYKSDVSSSLSPQLSSYFEALVGGGVSSPSQATPLVSRPPSSSRRPQQTKTIRADLHRCGSELSEADLVDLRSRYDIPSLVMFLRPGATDREVLSLADVGPAQLTPNMRLSIVGFYSTCLLAGVTPTAEFFLTSFSQRTQKDDFLYFTVRPDMKGFCGAFASKVEPDIWRPFFFYVVGDGLP</sequence>
<evidence type="ECO:0000313" key="2">
    <source>
        <dbReference type="EMBL" id="GAA0166547.1"/>
    </source>
</evidence>